<dbReference type="SMART" id="SM00226">
    <property type="entry name" value="LMWPc"/>
    <property type="match status" value="1"/>
</dbReference>
<keyword evidence="6" id="KW-1185">Reference proteome</keyword>
<dbReference type="InterPro" id="IPR017867">
    <property type="entry name" value="Tyr_phospatase_low_mol_wt"/>
</dbReference>
<organism evidence="5 6">
    <name type="scientific">Candidatus Clostridium eludens</name>
    <dbReference type="NCBI Taxonomy" id="3381663"/>
    <lineage>
        <taxon>Bacteria</taxon>
        <taxon>Bacillati</taxon>
        <taxon>Bacillota</taxon>
        <taxon>Clostridia</taxon>
        <taxon>Eubacteriales</taxon>
        <taxon>Clostridiaceae</taxon>
        <taxon>Clostridium</taxon>
    </lineage>
</organism>
<dbReference type="Proteomes" id="UP001623660">
    <property type="component" value="Unassembled WGS sequence"/>
</dbReference>
<dbReference type="PANTHER" id="PTHR11717">
    <property type="entry name" value="LOW MOLECULAR WEIGHT PROTEIN TYROSINE PHOSPHATASE"/>
    <property type="match status" value="1"/>
</dbReference>
<dbReference type="PANTHER" id="PTHR11717:SF31">
    <property type="entry name" value="LOW MOLECULAR WEIGHT PROTEIN-TYROSINE-PHOSPHATASE ETP-RELATED"/>
    <property type="match status" value="1"/>
</dbReference>
<dbReference type="EMBL" id="JBJHZX010000010">
    <property type="protein sequence ID" value="MFL0195559.1"/>
    <property type="molecule type" value="Genomic_DNA"/>
</dbReference>
<comment type="caution">
    <text evidence="5">The sequence shown here is derived from an EMBL/GenBank/DDBJ whole genome shotgun (WGS) entry which is preliminary data.</text>
</comment>
<dbReference type="InterPro" id="IPR050438">
    <property type="entry name" value="LMW_PTPase"/>
</dbReference>
<keyword evidence="3" id="KW-0904">Protein phosphatase</keyword>
<reference evidence="5 6" key="1">
    <citation type="submission" date="2024-11" db="EMBL/GenBank/DDBJ databases">
        <authorList>
            <person name="Heng Y.C."/>
            <person name="Lim A.C.H."/>
            <person name="Lee J.K.Y."/>
            <person name="Kittelmann S."/>
        </authorList>
    </citation>
    <scope>NUCLEOTIDE SEQUENCE [LARGE SCALE GENOMIC DNA]</scope>
    <source>
        <strain evidence="5 6">WILCCON 0269</strain>
    </source>
</reference>
<name>A0ABW8SHQ6_9CLOT</name>
<evidence type="ECO:0000256" key="1">
    <source>
        <dbReference type="ARBA" id="ARBA00011063"/>
    </source>
</evidence>
<accession>A0ABW8SHQ6</accession>
<dbReference type="SUPFAM" id="SSF52788">
    <property type="entry name" value="Phosphotyrosine protein phosphatases I"/>
    <property type="match status" value="1"/>
</dbReference>
<dbReference type="InterPro" id="IPR036196">
    <property type="entry name" value="Ptyr_pPase_sf"/>
</dbReference>
<dbReference type="Gene3D" id="3.40.50.2300">
    <property type="match status" value="1"/>
</dbReference>
<dbReference type="PRINTS" id="PR00719">
    <property type="entry name" value="LMWPTPASE"/>
</dbReference>
<dbReference type="CDD" id="cd16344">
    <property type="entry name" value="LMWPAP"/>
    <property type="match status" value="1"/>
</dbReference>
<sequence>MEEILFVCTGNTCRSCMAESIFNFKSDINNIKAISAGLSVIENSVTSKNSAAILKQNIDIDIHKRKAVQLDDNMIKNSKFILTMTAYMRDILRQNFKNFKNKIYTLNEFVSLKGDIKDPFGQDAAEYRSVYIQLENSILLLINKLKEDMGIN</sequence>
<dbReference type="RefSeq" id="WP_406791680.1">
    <property type="nucleotide sequence ID" value="NZ_JBJHZX010000010.1"/>
</dbReference>
<evidence type="ECO:0000313" key="5">
    <source>
        <dbReference type="EMBL" id="MFL0195559.1"/>
    </source>
</evidence>
<dbReference type="InterPro" id="IPR023485">
    <property type="entry name" value="Ptyr_pPase"/>
</dbReference>
<evidence type="ECO:0000256" key="3">
    <source>
        <dbReference type="ARBA" id="ARBA00022912"/>
    </source>
</evidence>
<evidence type="ECO:0000256" key="2">
    <source>
        <dbReference type="ARBA" id="ARBA00022801"/>
    </source>
</evidence>
<protein>
    <submittedName>
        <fullName evidence="5">Low molecular weight protein arginine phosphatase</fullName>
    </submittedName>
</protein>
<gene>
    <name evidence="5" type="ORF">ACJDU8_08285</name>
</gene>
<dbReference type="Pfam" id="PF01451">
    <property type="entry name" value="LMWPc"/>
    <property type="match status" value="1"/>
</dbReference>
<evidence type="ECO:0000259" key="4">
    <source>
        <dbReference type="SMART" id="SM00226"/>
    </source>
</evidence>
<evidence type="ECO:0000313" key="6">
    <source>
        <dbReference type="Proteomes" id="UP001623660"/>
    </source>
</evidence>
<keyword evidence="2" id="KW-0378">Hydrolase</keyword>
<proteinExistence type="inferred from homology"/>
<comment type="similarity">
    <text evidence="1">Belongs to the low molecular weight phosphotyrosine protein phosphatase family.</text>
</comment>
<feature type="domain" description="Phosphotyrosine protein phosphatase I" evidence="4">
    <location>
        <begin position="2"/>
        <end position="144"/>
    </location>
</feature>